<dbReference type="InterPro" id="IPR042112">
    <property type="entry name" value="P_AcTrfase_dom2"/>
</dbReference>
<dbReference type="Gene3D" id="3.40.50.10380">
    <property type="entry name" value="Malic enzyme, N-terminal domain"/>
    <property type="match status" value="1"/>
</dbReference>
<dbReference type="Pfam" id="PF00390">
    <property type="entry name" value="malic"/>
    <property type="match status" value="1"/>
</dbReference>
<dbReference type="SUPFAM" id="SSF53223">
    <property type="entry name" value="Aminoacid dehydrogenase-like, N-terminal domain"/>
    <property type="match status" value="1"/>
</dbReference>
<sequence length="753" mass="80897">MTEKSNVEFSEREALFFHSAGRPGKIEIIASKPMATQRDLSLAYSPGVAVPVRAIAEDPACAYDYTAKGNLVAVISNGTAILGLGNLGALASKPVMEGKSVLFKRFADVDSIDIEVGTEDPQAFIDAVALLEPSFGGINLEDIKAPECFMIEAALKERMNIPVMHDDQHGTAIICAAGLINALHLTGRDIRNVSVVVNGAGAAAIACTELIKAMGVPADRVIMCDRSGVIYQGRTESMDQWKSAHATKTEARTLEEALKGADVFLGLSAAGALKGHMVKEMADKPIIFAMANPDPEITPPDAKAVRPDAIIATGRSDYPNQVNNVLGFPFIFRGALDVRATAINEEMKIAAAQAIAALARQQVPEEVAKAYGKLHSFGNDYIIPAPFDPRLMEVVSAAVAQAAMDTGVAQKPIADMDAYRESLKARLNPTTSVLTLAYEGARAEPKRVVFAEAEEEVMLRAAIQFRDGGYGIPVLVGRQDVYDRLRALGVSDPHSFEVHNSVNSPLVPAMVDLLYQRLQRRGYLRRDCERMVNRDRNIFGALLLRLGEADAMITGVTRTYAQSMREVRRVIGPVEGRTAFGIHVLVGRSHTVFMADTTVNERPTAQELANIAEGTAAVARRMGHEPRVAFLSYSTFGNPMGEWLSNVREAVSILDTRNVDFEYEGEMAPDVALNPAVMKSFPFSRLSGPANVLIMPGLQSANISAKLLRELGGDSVIGPMLVGMEKPVQIATMGSTASELVTLAVLAAGGIAL</sequence>
<dbReference type="SMART" id="SM01274">
    <property type="entry name" value="malic"/>
    <property type="match status" value="1"/>
</dbReference>
<dbReference type="PIRSF" id="PIRSF036684">
    <property type="entry name" value="ME_PTA"/>
    <property type="match status" value="1"/>
</dbReference>
<dbReference type="RefSeq" id="WP_070158265.1">
    <property type="nucleotide sequence ID" value="NZ_CP073910.1"/>
</dbReference>
<comment type="similarity">
    <text evidence="4">In the C-terminal section; belongs to the phosphate acetyltransferase and butyryltransferase family.</text>
</comment>
<feature type="domain" description="Malic enzyme N-terminal" evidence="12">
    <location>
        <begin position="23"/>
        <end position="156"/>
    </location>
</feature>
<accession>A0A975Q2L7</accession>
<dbReference type="InterPro" id="IPR051674">
    <property type="entry name" value="Malate_Decarboxylase"/>
</dbReference>
<evidence type="ECO:0000256" key="3">
    <source>
        <dbReference type="ARBA" id="ARBA00007686"/>
    </source>
</evidence>
<dbReference type="SUPFAM" id="SSF53659">
    <property type="entry name" value="Isocitrate/Isopropylmalate dehydrogenase-like"/>
    <property type="match status" value="1"/>
</dbReference>
<dbReference type="GO" id="GO:0016616">
    <property type="term" value="F:oxidoreductase activity, acting on the CH-OH group of donors, NAD or NADP as acceptor"/>
    <property type="evidence" value="ECO:0007669"/>
    <property type="project" value="InterPro"/>
</dbReference>
<dbReference type="InterPro" id="IPR042113">
    <property type="entry name" value="P_AcTrfase_dom1"/>
</dbReference>
<protein>
    <submittedName>
        <fullName evidence="13">NADP-dependent malic enzyme</fullName>
    </submittedName>
</protein>
<dbReference type="FunFam" id="3.40.50.10380:FF:000003">
    <property type="entry name" value="NADP-dependent malic enzyme"/>
    <property type="match status" value="1"/>
</dbReference>
<evidence type="ECO:0000259" key="11">
    <source>
        <dbReference type="SMART" id="SM00919"/>
    </source>
</evidence>
<feature type="domain" description="Malic enzyme NAD-binding" evidence="11">
    <location>
        <begin position="168"/>
        <end position="404"/>
    </location>
</feature>
<gene>
    <name evidence="13" type="ORF">KFK14_03650</name>
</gene>
<dbReference type="InterPro" id="IPR012301">
    <property type="entry name" value="Malic_N_dom"/>
</dbReference>
<evidence type="ECO:0000256" key="8">
    <source>
        <dbReference type="PIRSR" id="PIRSR036684-1"/>
    </source>
</evidence>
<evidence type="ECO:0000256" key="1">
    <source>
        <dbReference type="ARBA" id="ARBA00001936"/>
    </source>
</evidence>
<evidence type="ECO:0000256" key="6">
    <source>
        <dbReference type="ARBA" id="ARBA00023002"/>
    </source>
</evidence>
<keyword evidence="6" id="KW-0560">Oxidoreductase</keyword>
<dbReference type="InterPro" id="IPR015884">
    <property type="entry name" value="Malic_enzyme_CS"/>
</dbReference>
<dbReference type="Pfam" id="PF03949">
    <property type="entry name" value="Malic_M"/>
    <property type="match status" value="1"/>
</dbReference>
<evidence type="ECO:0000256" key="5">
    <source>
        <dbReference type="ARBA" id="ARBA00022723"/>
    </source>
</evidence>
<comment type="cofactor">
    <cofactor evidence="1">
        <name>Mn(2+)</name>
        <dbReference type="ChEBI" id="CHEBI:29035"/>
    </cofactor>
</comment>
<keyword evidence="14" id="KW-1185">Reference proteome</keyword>
<comment type="cofactor">
    <cofactor evidence="2">
        <name>Mg(2+)</name>
        <dbReference type="ChEBI" id="CHEBI:18420"/>
    </cofactor>
</comment>
<evidence type="ECO:0000256" key="9">
    <source>
        <dbReference type="PIRSR" id="PIRSR036684-2"/>
    </source>
</evidence>
<dbReference type="Gene3D" id="3.40.50.10950">
    <property type="match status" value="1"/>
</dbReference>
<dbReference type="GO" id="GO:0046872">
    <property type="term" value="F:metal ion binding"/>
    <property type="evidence" value="ECO:0007669"/>
    <property type="project" value="UniProtKB-KW"/>
</dbReference>
<dbReference type="KEGG" id="spph:KFK14_03650"/>
<keyword evidence="10" id="KW-0521">NADP</keyword>
<evidence type="ECO:0000256" key="10">
    <source>
        <dbReference type="PIRSR" id="PIRSR036684-3"/>
    </source>
</evidence>
<dbReference type="InterPro" id="IPR045213">
    <property type="entry name" value="Malic_NAD-bd_bact_type"/>
</dbReference>
<dbReference type="SUPFAM" id="SSF51735">
    <property type="entry name" value="NAD(P)-binding Rossmann-fold domains"/>
    <property type="match status" value="1"/>
</dbReference>
<dbReference type="InterPro" id="IPR002505">
    <property type="entry name" value="PTA_PTB"/>
</dbReference>
<dbReference type="CDD" id="cd05311">
    <property type="entry name" value="NAD_bind_2_malic_enz"/>
    <property type="match status" value="1"/>
</dbReference>
<dbReference type="GO" id="GO:0016746">
    <property type="term" value="F:acyltransferase activity"/>
    <property type="evidence" value="ECO:0007669"/>
    <property type="project" value="InterPro"/>
</dbReference>
<organism evidence="13 14">
    <name type="scientific">Sphingobium phenoxybenzoativorans</name>
    <dbReference type="NCBI Taxonomy" id="1592790"/>
    <lineage>
        <taxon>Bacteria</taxon>
        <taxon>Pseudomonadati</taxon>
        <taxon>Pseudomonadota</taxon>
        <taxon>Alphaproteobacteria</taxon>
        <taxon>Sphingomonadales</taxon>
        <taxon>Sphingomonadaceae</taxon>
        <taxon>Sphingobium</taxon>
    </lineage>
</organism>
<dbReference type="Proteomes" id="UP000681425">
    <property type="component" value="Chromosome"/>
</dbReference>
<evidence type="ECO:0000313" key="14">
    <source>
        <dbReference type="Proteomes" id="UP000681425"/>
    </source>
</evidence>
<dbReference type="EMBL" id="CP073910">
    <property type="protein sequence ID" value="QUT06568.1"/>
    <property type="molecule type" value="Genomic_DNA"/>
</dbReference>
<dbReference type="GO" id="GO:0051287">
    <property type="term" value="F:NAD binding"/>
    <property type="evidence" value="ECO:0007669"/>
    <property type="project" value="InterPro"/>
</dbReference>
<evidence type="ECO:0000256" key="7">
    <source>
        <dbReference type="ARBA" id="ARBA00023268"/>
    </source>
</evidence>
<evidence type="ECO:0000256" key="4">
    <source>
        <dbReference type="ARBA" id="ARBA00008756"/>
    </source>
</evidence>
<dbReference type="InterPro" id="IPR012302">
    <property type="entry name" value="Malic_NAD-bd"/>
</dbReference>
<dbReference type="Gene3D" id="3.40.50.10750">
    <property type="entry name" value="Isocitrate/Isopropylmalate dehydrogenase-like"/>
    <property type="match status" value="1"/>
</dbReference>
<evidence type="ECO:0000313" key="13">
    <source>
        <dbReference type="EMBL" id="QUT06568.1"/>
    </source>
</evidence>
<dbReference type="AlphaFoldDB" id="A0A975Q2L7"/>
<keyword evidence="7" id="KW-0511">Multifunctional enzyme</keyword>
<dbReference type="InterPro" id="IPR036291">
    <property type="entry name" value="NAD(P)-bd_dom_sf"/>
</dbReference>
<dbReference type="PROSITE" id="PS00331">
    <property type="entry name" value="MALIC_ENZYMES"/>
    <property type="match status" value="1"/>
</dbReference>
<dbReference type="InterPro" id="IPR037062">
    <property type="entry name" value="Malic_N_dom_sf"/>
</dbReference>
<dbReference type="Gene3D" id="3.40.50.720">
    <property type="entry name" value="NAD(P)-binding Rossmann-like Domain"/>
    <property type="match status" value="1"/>
</dbReference>
<dbReference type="InterPro" id="IPR012188">
    <property type="entry name" value="ME_PTA"/>
</dbReference>
<feature type="binding site" evidence="10">
    <location>
        <position position="292"/>
    </location>
    <ligand>
        <name>a divalent metal cation</name>
        <dbReference type="ChEBI" id="CHEBI:60240"/>
    </ligand>
</feature>
<dbReference type="GO" id="GO:0006108">
    <property type="term" value="P:malate metabolic process"/>
    <property type="evidence" value="ECO:0007669"/>
    <property type="project" value="InterPro"/>
</dbReference>
<evidence type="ECO:0000256" key="2">
    <source>
        <dbReference type="ARBA" id="ARBA00001946"/>
    </source>
</evidence>
<dbReference type="PANTHER" id="PTHR43237">
    <property type="entry name" value="NADP-DEPENDENT MALIC ENZYME"/>
    <property type="match status" value="1"/>
</dbReference>
<feature type="binding site" evidence="9">
    <location>
        <position position="142"/>
    </location>
    <ligand>
        <name>a divalent metal cation</name>
        <dbReference type="ChEBI" id="CHEBI:60240"/>
    </ligand>
</feature>
<feature type="binding site" evidence="10">
    <location>
        <begin position="81"/>
        <end position="88"/>
    </location>
    <ligand>
        <name>NADP(+)</name>
        <dbReference type="ChEBI" id="CHEBI:58349"/>
    </ligand>
</feature>
<name>A0A975Q2L7_9SPHN</name>
<reference evidence="13" key="1">
    <citation type="submission" date="2021-04" db="EMBL/GenBank/DDBJ databases">
        <title>Isolation of p-tert-butylphenol degrading bacteria Sphingobium phenoxybenzoativorans Tas13 from active sludge.</title>
        <authorList>
            <person name="Li Y."/>
        </authorList>
    </citation>
    <scope>NUCLEOTIDE SEQUENCE</scope>
    <source>
        <strain evidence="13">Tas13</strain>
    </source>
</reference>
<proteinExistence type="inferred from homology"/>
<dbReference type="FunFam" id="3.40.50.720:FF:000095">
    <property type="entry name" value="NADP-dependent malic enzyme"/>
    <property type="match status" value="1"/>
</dbReference>
<feature type="active site" description="Proton acceptor" evidence="8">
    <location>
        <position position="99"/>
    </location>
</feature>
<feature type="binding site" evidence="10">
    <location>
        <position position="167"/>
    </location>
    <ligand>
        <name>a divalent metal cation</name>
        <dbReference type="ChEBI" id="CHEBI:60240"/>
    </ligand>
</feature>
<feature type="binding site" evidence="9">
    <location>
        <position position="141"/>
    </location>
    <ligand>
        <name>a divalent metal cation</name>
        <dbReference type="ChEBI" id="CHEBI:60240"/>
    </ligand>
</feature>
<dbReference type="SMART" id="SM00919">
    <property type="entry name" value="Malic_M"/>
    <property type="match status" value="1"/>
</dbReference>
<comment type="similarity">
    <text evidence="3">In the N-terminal section; belongs to the malic enzymes family.</text>
</comment>
<dbReference type="InterPro" id="IPR046346">
    <property type="entry name" value="Aminoacid_DH-like_N_sf"/>
</dbReference>
<dbReference type="Pfam" id="PF01515">
    <property type="entry name" value="PTA_PTB"/>
    <property type="match status" value="1"/>
</dbReference>
<dbReference type="PANTHER" id="PTHR43237:SF4">
    <property type="entry name" value="NADP-DEPENDENT MALIC ENZYME"/>
    <property type="match status" value="1"/>
</dbReference>
<evidence type="ECO:0000259" key="12">
    <source>
        <dbReference type="SMART" id="SM01274"/>
    </source>
</evidence>
<dbReference type="OrthoDB" id="9805787at2"/>
<dbReference type="GO" id="GO:0004470">
    <property type="term" value="F:malic enzyme activity"/>
    <property type="evidence" value="ECO:0007669"/>
    <property type="project" value="InterPro"/>
</dbReference>
<keyword evidence="5 9" id="KW-0479">Metal-binding</keyword>